<name>A0A0H3J864_CLOPA</name>
<dbReference type="EMBL" id="CP009268">
    <property type="protein sequence ID" value="AJA54084.1"/>
    <property type="molecule type" value="Genomic_DNA"/>
</dbReference>
<dbReference type="KEGG" id="cpat:CLPA_c40670"/>
<dbReference type="EMBL" id="JPGY02000002">
    <property type="protein sequence ID" value="KRU10744.1"/>
    <property type="molecule type" value="Genomic_DNA"/>
</dbReference>
<organism evidence="1 5">
    <name type="scientific">Clostridium pasteurianum DSM 525 = ATCC 6013</name>
    <dbReference type="NCBI Taxonomy" id="1262449"/>
    <lineage>
        <taxon>Bacteria</taxon>
        <taxon>Bacillati</taxon>
        <taxon>Bacillota</taxon>
        <taxon>Clostridia</taxon>
        <taxon>Eubacteriales</taxon>
        <taxon>Clostridiaceae</taxon>
        <taxon>Clostridium</taxon>
    </lineage>
</organism>
<accession>A0A0H3J864</accession>
<evidence type="ECO:0000313" key="3">
    <source>
        <dbReference type="EMBL" id="KRU13891.1"/>
    </source>
</evidence>
<evidence type="ECO:0000313" key="4">
    <source>
        <dbReference type="Proteomes" id="UP000028042"/>
    </source>
</evidence>
<evidence type="ECO:0000313" key="1">
    <source>
        <dbReference type="EMBL" id="AJA54084.1"/>
    </source>
</evidence>
<dbReference type="PATRIC" id="fig|1262449.3.peg.2064"/>
<proteinExistence type="predicted"/>
<dbReference type="Proteomes" id="UP000028042">
    <property type="component" value="Unassembled WGS sequence"/>
</dbReference>
<dbReference type="eggNOG" id="COG2856">
    <property type="taxonomic scope" value="Bacteria"/>
</dbReference>
<reference evidence="1 5" key="1">
    <citation type="journal article" date="2015" name="Genome Announc.">
        <title>Complete Genome Sequence of the Nitrogen-Fixing and Solvent-Producing Clostridium pasteurianum DSM 525.</title>
        <authorList>
            <person name="Poehlein A."/>
            <person name="Grosse-Honebrink A."/>
            <person name="Zhang Y."/>
            <person name="Minton N.P."/>
            <person name="Daniel R."/>
        </authorList>
    </citation>
    <scope>NUCLEOTIDE SEQUENCE [LARGE SCALE GENOMIC DNA]</scope>
    <source>
        <strain evidence="1">DSM 525</strain>
        <strain evidence="5">DSM 525 / ATCC 6013</strain>
    </source>
</reference>
<dbReference type="AlphaFoldDB" id="A0A0H3J864"/>
<dbReference type="EMBL" id="JPGY02000001">
    <property type="protein sequence ID" value="KRU13891.1"/>
    <property type="molecule type" value="Genomic_DNA"/>
</dbReference>
<protein>
    <submittedName>
        <fullName evidence="1">Gp23-like protein</fullName>
    </submittedName>
</protein>
<dbReference type="Proteomes" id="UP000030905">
    <property type="component" value="Chromosome"/>
</dbReference>
<dbReference type="KEGG" id="cpae:CPAST_c40670"/>
<dbReference type="RefSeq" id="WP_003444914.1">
    <property type="nucleotide sequence ID" value="NZ_ANZB01000006.1"/>
</dbReference>
<reference evidence="2 4" key="3">
    <citation type="journal article" name="Genome Announc.">
        <title>Improved Draft Genome Sequence of Clostridium pasteurianum Strain ATCC 6013 (DSM 525) Using a Hybrid Next-Generation Sequencing Approach.</title>
        <authorList>
            <person name="Pyne M.E."/>
            <person name="Utturkar S."/>
            <person name="Brown S.D."/>
            <person name="Moo-Young M."/>
            <person name="Chung D.A."/>
            <person name="Chou C.P."/>
        </authorList>
    </citation>
    <scope>NUCLEOTIDE SEQUENCE [LARGE SCALE GENOMIC DNA]</scope>
    <source>
        <strain evidence="2 4">ATCC 6013</strain>
    </source>
</reference>
<dbReference type="GeneID" id="93076135"/>
<evidence type="ECO:0000313" key="2">
    <source>
        <dbReference type="EMBL" id="KRU10744.1"/>
    </source>
</evidence>
<reference evidence="2" key="2">
    <citation type="submission" date="2015-10" db="EMBL/GenBank/DDBJ databases">
        <title>Improved Draft Genome Sequence of Clostridium pasteurianum Strain ATCC 6013 (DSM 525) Using a Hybrid Next-Generation Sequencing Approach.</title>
        <authorList>
            <person name="Pyne M.E."/>
            <person name="Utturkar S.M."/>
            <person name="Brown S.D."/>
            <person name="Moo-Young M."/>
            <person name="Chung D.A."/>
            <person name="Chou P.C."/>
        </authorList>
    </citation>
    <scope>NUCLEOTIDE SEQUENCE</scope>
    <source>
        <strain evidence="2">ATCC 6013</strain>
    </source>
</reference>
<keyword evidence="5" id="KW-1185">Reference proteome</keyword>
<evidence type="ECO:0000313" key="5">
    <source>
        <dbReference type="Proteomes" id="UP000030905"/>
    </source>
</evidence>
<sequence>MKYENLLKKCDNLNLNVKEKDLRARDGMCYGNRIAIRRGLKSDKHKYCVLLEELGHYYTTYGDITDQKDIRNRKQEKRARNWGYKNSAGIVQLISAFEKGIQGRYELAEYLEVTEDYLENAILYYKEKYGLYYEIDNYIVYFEPSLYIMKAFK</sequence>
<gene>
    <name evidence="1" type="ORF">CLPA_c40670</name>
    <name evidence="3" type="ORF">CP6013_03147</name>
    <name evidence="2" type="ORF">CP6013_04036</name>
</gene>